<keyword evidence="9 12" id="KW-0961">Cell wall biogenesis/degradation</keyword>
<dbReference type="GO" id="GO:0008760">
    <property type="term" value="F:UDP-N-acetylglucosamine 1-carboxyvinyltransferase activity"/>
    <property type="evidence" value="ECO:0007669"/>
    <property type="project" value="UniProtKB-UniRule"/>
</dbReference>
<dbReference type="InterPro" id="IPR013792">
    <property type="entry name" value="RNA3'P_cycl/enolpyr_Trfase_a/b"/>
</dbReference>
<evidence type="ECO:0000256" key="4">
    <source>
        <dbReference type="ARBA" id="ARBA00022618"/>
    </source>
</evidence>
<dbReference type="HAMAP" id="MF_00111">
    <property type="entry name" value="MurA"/>
    <property type="match status" value="1"/>
</dbReference>
<dbReference type="InterPro" id="IPR005750">
    <property type="entry name" value="UDP_GlcNAc_COvinyl_MurA"/>
</dbReference>
<dbReference type="CDD" id="cd01555">
    <property type="entry name" value="UdpNAET"/>
    <property type="match status" value="1"/>
</dbReference>
<dbReference type="FunFam" id="3.65.10.10:FF:000001">
    <property type="entry name" value="UDP-N-acetylglucosamine 1-carboxyvinyltransferase"/>
    <property type="match status" value="1"/>
</dbReference>
<dbReference type="GO" id="GO:0009252">
    <property type="term" value="P:peptidoglycan biosynthetic process"/>
    <property type="evidence" value="ECO:0007669"/>
    <property type="project" value="UniProtKB-UniRule"/>
</dbReference>
<evidence type="ECO:0000256" key="12">
    <source>
        <dbReference type="HAMAP-Rule" id="MF_00111"/>
    </source>
</evidence>
<evidence type="ECO:0000313" key="15">
    <source>
        <dbReference type="Proteomes" id="UP001205748"/>
    </source>
</evidence>
<feature type="domain" description="Enolpyruvate transferase" evidence="13">
    <location>
        <begin position="7"/>
        <end position="404"/>
    </location>
</feature>
<feature type="binding site" evidence="12">
    <location>
        <position position="305"/>
    </location>
    <ligand>
        <name>UDP-N-acetyl-alpha-D-glucosamine</name>
        <dbReference type="ChEBI" id="CHEBI:57705"/>
    </ligand>
</feature>
<keyword evidence="5 12" id="KW-0808">Transferase</keyword>
<keyword evidence="7 12" id="KW-0573">Peptidoglycan synthesis</keyword>
<evidence type="ECO:0000256" key="7">
    <source>
        <dbReference type="ARBA" id="ARBA00022984"/>
    </source>
</evidence>
<dbReference type="InterPro" id="IPR050068">
    <property type="entry name" value="MurA_subfamily"/>
</dbReference>
<feature type="binding site" evidence="12">
    <location>
        <begin position="121"/>
        <end position="125"/>
    </location>
    <ligand>
        <name>UDP-N-acetyl-alpha-D-glucosamine</name>
        <dbReference type="ChEBI" id="CHEBI:57705"/>
    </ligand>
</feature>
<evidence type="ECO:0000259" key="13">
    <source>
        <dbReference type="Pfam" id="PF00275"/>
    </source>
</evidence>
<dbReference type="AlphaFoldDB" id="A0AAE3KZ29"/>
<reference evidence="14" key="1">
    <citation type="submission" date="2022-07" db="EMBL/GenBank/DDBJ databases">
        <title>Enhanced cultured diversity of the mouse gut microbiota enables custom-made synthetic communities.</title>
        <authorList>
            <person name="Afrizal A."/>
        </authorList>
    </citation>
    <scope>NUCLEOTIDE SEQUENCE</scope>
    <source>
        <strain evidence="14">DSM 28593</strain>
    </source>
</reference>
<dbReference type="EMBL" id="JANKAS010000002">
    <property type="protein sequence ID" value="MCR1898021.1"/>
    <property type="molecule type" value="Genomic_DNA"/>
</dbReference>
<keyword evidence="3 12" id="KW-0963">Cytoplasm</keyword>
<comment type="catalytic activity">
    <reaction evidence="11 12">
        <text>phosphoenolpyruvate + UDP-N-acetyl-alpha-D-glucosamine = UDP-N-acetyl-3-O-(1-carboxyvinyl)-alpha-D-glucosamine + phosphate</text>
        <dbReference type="Rhea" id="RHEA:18681"/>
        <dbReference type="ChEBI" id="CHEBI:43474"/>
        <dbReference type="ChEBI" id="CHEBI:57705"/>
        <dbReference type="ChEBI" id="CHEBI:58702"/>
        <dbReference type="ChEBI" id="CHEBI:68483"/>
        <dbReference type="EC" id="2.5.1.7"/>
    </reaction>
</comment>
<comment type="subcellular location">
    <subcellularLocation>
        <location evidence="1 12">Cytoplasm</location>
    </subcellularLocation>
</comment>
<evidence type="ECO:0000256" key="1">
    <source>
        <dbReference type="ARBA" id="ARBA00004496"/>
    </source>
</evidence>
<comment type="similarity">
    <text evidence="10 12">Belongs to the EPSP synthase family. MurA subfamily.</text>
</comment>
<comment type="caution">
    <text evidence="12">Lacks conserved residue(s) required for the propagation of feature annotation.</text>
</comment>
<keyword evidence="8 12" id="KW-0131">Cell cycle</keyword>
<evidence type="ECO:0000256" key="9">
    <source>
        <dbReference type="ARBA" id="ARBA00023316"/>
    </source>
</evidence>
<dbReference type="GO" id="GO:0008360">
    <property type="term" value="P:regulation of cell shape"/>
    <property type="evidence" value="ECO:0007669"/>
    <property type="project" value="UniProtKB-KW"/>
</dbReference>
<keyword evidence="4 12" id="KW-0132">Cell division</keyword>
<organism evidence="14 15">
    <name type="scientific">Irregularibacter muris</name>
    <dbReference type="NCBI Taxonomy" id="1796619"/>
    <lineage>
        <taxon>Bacteria</taxon>
        <taxon>Bacillati</taxon>
        <taxon>Bacillota</taxon>
        <taxon>Clostridia</taxon>
        <taxon>Eubacteriales</taxon>
        <taxon>Eubacteriaceae</taxon>
        <taxon>Irregularibacter</taxon>
    </lineage>
</organism>
<dbReference type="GO" id="GO:0005737">
    <property type="term" value="C:cytoplasm"/>
    <property type="evidence" value="ECO:0007669"/>
    <property type="project" value="UniProtKB-SubCell"/>
</dbReference>
<comment type="function">
    <text evidence="12">Cell wall formation. Adds enolpyruvyl to UDP-N-acetylglucosamine.</text>
</comment>
<dbReference type="InterPro" id="IPR001986">
    <property type="entry name" value="Enolpyruvate_Tfrase_dom"/>
</dbReference>
<feature type="binding site" evidence="12">
    <location>
        <begin position="22"/>
        <end position="23"/>
    </location>
    <ligand>
        <name>phosphoenolpyruvate</name>
        <dbReference type="ChEBI" id="CHEBI:58702"/>
    </ligand>
</feature>
<evidence type="ECO:0000313" key="14">
    <source>
        <dbReference type="EMBL" id="MCR1898021.1"/>
    </source>
</evidence>
<feature type="binding site" evidence="12">
    <location>
        <position position="327"/>
    </location>
    <ligand>
        <name>UDP-N-acetyl-alpha-D-glucosamine</name>
        <dbReference type="ChEBI" id="CHEBI:57705"/>
    </ligand>
</feature>
<feature type="active site" description="Proton donor" evidence="12">
    <location>
        <position position="116"/>
    </location>
</feature>
<evidence type="ECO:0000256" key="8">
    <source>
        <dbReference type="ARBA" id="ARBA00023306"/>
    </source>
</evidence>
<dbReference type="NCBIfam" id="TIGR01072">
    <property type="entry name" value="murA"/>
    <property type="match status" value="1"/>
</dbReference>
<sequence>MSQFYIKGGLPLKGEVEVHGAKNAVLPILAAVILNESESIIHNVPNLKDVRTMILILESMGCTIKREKNTLIVDSSSIHTNEVPEDLVREMRSSIILLGAILARHKQAKFSYPGGCDIGLRPIDLHLKSLKALGAEVKESHGYIYCKSSKLKGAHIQLDYPSVGATENIMLAASLAEGITIIRNAAKEPEIHDLQEFINEMGGKVKGAGSNTIIIEGVKKLNKVEYTIMPDRIVAGTLAVATAITQGEVVLKNAQIEHIRSVISKLVEAGCTIYEEKKNIIVKAPEKLMAIETIRTLPYPGFPTDMQAQMMALMTVAEGISIFTETIFENRYKHAAQLIRMGANIKIDGRVAIVEGVKKLTATRVSAMDLRGGAALVLAGLVAEGETIVENIYHVDRGYDRFENCLQSLGASIVRKN</sequence>
<evidence type="ECO:0000256" key="5">
    <source>
        <dbReference type="ARBA" id="ARBA00022679"/>
    </source>
</evidence>
<keyword evidence="6 12" id="KW-0133">Cell shape</keyword>
<comment type="pathway">
    <text evidence="2 12">Cell wall biogenesis; peptidoglycan biosynthesis.</text>
</comment>
<evidence type="ECO:0000256" key="3">
    <source>
        <dbReference type="ARBA" id="ARBA00022490"/>
    </source>
</evidence>
<dbReference type="GO" id="GO:0051301">
    <property type="term" value="P:cell division"/>
    <property type="evidence" value="ECO:0007669"/>
    <property type="project" value="UniProtKB-KW"/>
</dbReference>
<keyword evidence="15" id="KW-1185">Reference proteome</keyword>
<dbReference type="PANTHER" id="PTHR43783">
    <property type="entry name" value="UDP-N-ACETYLGLUCOSAMINE 1-CARBOXYVINYLTRANSFERASE"/>
    <property type="match status" value="1"/>
</dbReference>
<evidence type="ECO:0000256" key="11">
    <source>
        <dbReference type="ARBA" id="ARBA00047527"/>
    </source>
</evidence>
<feature type="modified residue" description="2-(S-cysteinyl)pyruvic acid O-phosphothioketal" evidence="12">
    <location>
        <position position="116"/>
    </location>
</feature>
<evidence type="ECO:0000256" key="6">
    <source>
        <dbReference type="ARBA" id="ARBA00022960"/>
    </source>
</evidence>
<accession>A0AAE3KZ29</accession>
<name>A0AAE3KZ29_9FIRM</name>
<evidence type="ECO:0000256" key="2">
    <source>
        <dbReference type="ARBA" id="ARBA00004752"/>
    </source>
</evidence>
<dbReference type="NCBIfam" id="NF006873">
    <property type="entry name" value="PRK09369.1"/>
    <property type="match status" value="1"/>
</dbReference>
<dbReference type="InterPro" id="IPR036968">
    <property type="entry name" value="Enolpyruvate_Tfrase_sf"/>
</dbReference>
<protein>
    <recommendedName>
        <fullName evidence="12">UDP-N-acetylglucosamine 1-carboxyvinyltransferase</fullName>
        <ecNumber evidence="12">2.5.1.7</ecNumber>
    </recommendedName>
    <alternativeName>
        <fullName evidence="12">Enoylpyruvate transferase</fullName>
    </alternativeName>
    <alternativeName>
        <fullName evidence="12">UDP-N-acetylglucosamine enolpyruvyl transferase</fullName>
        <shortName evidence="12">EPT</shortName>
    </alternativeName>
</protein>
<dbReference type="Proteomes" id="UP001205748">
    <property type="component" value="Unassembled WGS sequence"/>
</dbReference>
<dbReference type="RefSeq" id="WP_257529486.1">
    <property type="nucleotide sequence ID" value="NZ_JANKAS010000002.1"/>
</dbReference>
<keyword evidence="12" id="KW-0670">Pyruvate</keyword>
<proteinExistence type="inferred from homology"/>
<dbReference type="Gene3D" id="3.65.10.10">
    <property type="entry name" value="Enolpyruvate transferase domain"/>
    <property type="match status" value="2"/>
</dbReference>
<gene>
    <name evidence="12 14" type="primary">murA</name>
    <name evidence="14" type="ORF">NSA47_03330</name>
</gene>
<dbReference type="PANTHER" id="PTHR43783:SF1">
    <property type="entry name" value="UDP-N-ACETYLGLUCOSAMINE 1-CARBOXYVINYLTRANSFERASE"/>
    <property type="match status" value="1"/>
</dbReference>
<dbReference type="SUPFAM" id="SSF55205">
    <property type="entry name" value="EPT/RTPC-like"/>
    <property type="match status" value="1"/>
</dbReference>
<feature type="binding site" evidence="12">
    <location>
        <position position="92"/>
    </location>
    <ligand>
        <name>UDP-N-acetyl-alpha-D-glucosamine</name>
        <dbReference type="ChEBI" id="CHEBI:57705"/>
    </ligand>
</feature>
<comment type="caution">
    <text evidence="14">The sequence shown here is derived from an EMBL/GenBank/DDBJ whole genome shotgun (WGS) entry which is preliminary data.</text>
</comment>
<dbReference type="GO" id="GO:0019277">
    <property type="term" value="P:UDP-N-acetylgalactosamine biosynthetic process"/>
    <property type="evidence" value="ECO:0007669"/>
    <property type="project" value="InterPro"/>
</dbReference>
<dbReference type="Pfam" id="PF00275">
    <property type="entry name" value="EPSP_synthase"/>
    <property type="match status" value="1"/>
</dbReference>
<dbReference type="EC" id="2.5.1.7" evidence="12"/>
<evidence type="ECO:0000256" key="10">
    <source>
        <dbReference type="ARBA" id="ARBA00038367"/>
    </source>
</evidence>
<dbReference type="GO" id="GO:0071555">
    <property type="term" value="P:cell wall organization"/>
    <property type="evidence" value="ECO:0007669"/>
    <property type="project" value="UniProtKB-KW"/>
</dbReference>